<keyword evidence="1" id="KW-1133">Transmembrane helix</keyword>
<dbReference type="PANTHER" id="PTHR43630:SF2">
    <property type="entry name" value="GLYCOSYLTRANSFERASE"/>
    <property type="match status" value="1"/>
</dbReference>
<keyword evidence="3" id="KW-0808">Transferase</keyword>
<accession>A0A1M6DN33</accession>
<evidence type="ECO:0000259" key="2">
    <source>
        <dbReference type="Pfam" id="PF00535"/>
    </source>
</evidence>
<keyword evidence="1" id="KW-0472">Membrane</keyword>
<dbReference type="PANTHER" id="PTHR43630">
    <property type="entry name" value="POLY-BETA-1,6-N-ACETYL-D-GLUCOSAMINE SYNTHASE"/>
    <property type="match status" value="1"/>
</dbReference>
<feature type="transmembrane region" description="Helical" evidence="1">
    <location>
        <begin position="279"/>
        <end position="299"/>
    </location>
</feature>
<feature type="domain" description="Glycosyltransferase 2-like" evidence="2">
    <location>
        <begin position="9"/>
        <end position="123"/>
    </location>
</feature>
<dbReference type="SUPFAM" id="SSF53448">
    <property type="entry name" value="Nucleotide-diphospho-sugar transferases"/>
    <property type="match status" value="1"/>
</dbReference>
<keyword evidence="1" id="KW-0812">Transmembrane</keyword>
<dbReference type="AlphaFoldDB" id="A0A1M6DN33"/>
<dbReference type="Gene3D" id="3.90.550.10">
    <property type="entry name" value="Spore Coat Polysaccharide Biosynthesis Protein SpsA, Chain A"/>
    <property type="match status" value="1"/>
</dbReference>
<dbReference type="InterPro" id="IPR029044">
    <property type="entry name" value="Nucleotide-diphossugar_trans"/>
</dbReference>
<dbReference type="GO" id="GO:0016740">
    <property type="term" value="F:transferase activity"/>
    <property type="evidence" value="ECO:0007669"/>
    <property type="project" value="UniProtKB-KW"/>
</dbReference>
<evidence type="ECO:0000313" key="4">
    <source>
        <dbReference type="Proteomes" id="UP000184241"/>
    </source>
</evidence>
<dbReference type="EMBL" id="FQXU01000019">
    <property type="protein sequence ID" value="SHI74519.1"/>
    <property type="molecule type" value="Genomic_DNA"/>
</dbReference>
<gene>
    <name evidence="3" type="ORF">SAMN02745941_04270</name>
</gene>
<proteinExistence type="predicted"/>
<evidence type="ECO:0000313" key="3">
    <source>
        <dbReference type="EMBL" id="SHI74519.1"/>
    </source>
</evidence>
<dbReference type="RefSeq" id="WP_073022585.1">
    <property type="nucleotide sequence ID" value="NZ_FQXU01000019.1"/>
</dbReference>
<dbReference type="Pfam" id="PF00535">
    <property type="entry name" value="Glycos_transf_2"/>
    <property type="match status" value="1"/>
</dbReference>
<dbReference type="InterPro" id="IPR001173">
    <property type="entry name" value="Glyco_trans_2-like"/>
</dbReference>
<protein>
    <submittedName>
        <fullName evidence="3">Glycosyltransferase, catalytic subunit of cellulose synthase and poly-beta-1,6-N-acetylglucosamine synthase</fullName>
    </submittedName>
</protein>
<evidence type="ECO:0000256" key="1">
    <source>
        <dbReference type="SAM" id="Phobius"/>
    </source>
</evidence>
<sequence length="323" mass="37614">MGKIIEDVSIISTVYNEEKNIASFLESLLNMTVLPKEIIIVDAGSKDNTVEIIKKYSKIHSFIKLMISNGCNIAKGRNVAIENATNSIIAVTDAGCEIDKFWLEKIILPFKDSNIDVVSGWYKPLIKNKFQEITSQILFSSLDQIDKESFLPSSRSIAFKKESWKKINGYPEHLTFAGEDTLFDIKLKNEKNIFFFQPEAYVYWEPRENVKQFKKQIFYYSLGDAEASNMDFDYIKKIIFYIINFILLICAIKIPAILLLNAALFLIKYRVVFQKNKKYRLNLFFVYIYLEIIQIYGFISGKLNRDVIRKNKEYMSSRCSDER</sequence>
<name>A0A1M6DN33_9CLOT</name>
<reference evidence="3 4" key="1">
    <citation type="submission" date="2016-11" db="EMBL/GenBank/DDBJ databases">
        <authorList>
            <person name="Jaros S."/>
            <person name="Januszkiewicz K."/>
            <person name="Wedrychowicz H."/>
        </authorList>
    </citation>
    <scope>NUCLEOTIDE SEQUENCE [LARGE SCALE GENOMIC DNA]</scope>
    <source>
        <strain evidence="3 4">DSM 6191</strain>
    </source>
</reference>
<organism evidence="3 4">
    <name type="scientific">Clostridium intestinale DSM 6191</name>
    <dbReference type="NCBI Taxonomy" id="1121320"/>
    <lineage>
        <taxon>Bacteria</taxon>
        <taxon>Bacillati</taxon>
        <taxon>Bacillota</taxon>
        <taxon>Clostridia</taxon>
        <taxon>Eubacteriales</taxon>
        <taxon>Clostridiaceae</taxon>
        <taxon>Clostridium</taxon>
    </lineage>
</organism>
<feature type="transmembrane region" description="Helical" evidence="1">
    <location>
        <begin position="238"/>
        <end position="267"/>
    </location>
</feature>
<dbReference type="Proteomes" id="UP000184241">
    <property type="component" value="Unassembled WGS sequence"/>
</dbReference>